<name>A0A0F7KTM0_9SPHN</name>
<dbReference type="STRING" id="1267766.WYH_01878"/>
<dbReference type="AlphaFoldDB" id="A0A0F7KTM0"/>
<keyword evidence="4" id="KW-1185">Reference proteome</keyword>
<dbReference type="EC" id="2.8.3.15" evidence="3"/>
<keyword evidence="1 3" id="KW-0808">Transferase</keyword>
<evidence type="ECO:0000256" key="2">
    <source>
        <dbReference type="SAM" id="MobiDB-lite"/>
    </source>
</evidence>
<evidence type="ECO:0000256" key="1">
    <source>
        <dbReference type="ARBA" id="ARBA00022679"/>
    </source>
</evidence>
<dbReference type="InterPro" id="IPR023606">
    <property type="entry name" value="CoA-Trfase_III_dom_1_sf"/>
</dbReference>
<accession>A0A0F7KTM0</accession>
<dbReference type="PANTHER" id="PTHR48207">
    <property type="entry name" value="SUCCINATE--HYDROXYMETHYLGLUTARATE COA-TRANSFERASE"/>
    <property type="match status" value="1"/>
</dbReference>
<dbReference type="Gene3D" id="3.40.50.10540">
    <property type="entry name" value="Crotonobetainyl-coa:carnitine coa-transferase, domain 1"/>
    <property type="match status" value="1"/>
</dbReference>
<dbReference type="InterPro" id="IPR044855">
    <property type="entry name" value="CoA-Trfase_III_dom3_sf"/>
</dbReference>
<dbReference type="InterPro" id="IPR050483">
    <property type="entry name" value="CoA-transferase_III_domain"/>
</dbReference>
<dbReference type="SUPFAM" id="SSF89796">
    <property type="entry name" value="CoA-transferase family III (CaiB/BaiF)"/>
    <property type="match status" value="1"/>
</dbReference>
<evidence type="ECO:0000313" key="3">
    <source>
        <dbReference type="EMBL" id="AKH42914.1"/>
    </source>
</evidence>
<sequence>MTAGSSASDRKATPVMAESKRVSPLEGIRVLDFSHILAGPYCTRLLADLGADVVKVESRSRPDMLGALRPGENPPGRRDRPPLYLNTNRSKRSITLNLKTDAGRKVAFMLASNADVIVENFSSGVMGRLGLDYDALASANPGLIYLSLSGYGHSGPRQHWISMNMNLQAHSGLMLATGSEGDPPVAIANSWNDYIGGIHGCFAVTEALASRRRTGEGANLDISQFECSASTIGGLITACSINQRPLSRPGNRCSAHSPQGVYRCAGKDEWCAITIEDDDQWRALLGVIGGEGLLHEERFMQARGRQAAASDLDCAIEEWTSLLDSREVERRLIEAGVPAARMNRIPDVMDLDEAGAVFRPIDDPQDSERRVTGLPVSWPRLKEALRPAPAMGEHTEAVLEDWISLAAADFAEFEREGAFH</sequence>
<dbReference type="InterPro" id="IPR003673">
    <property type="entry name" value="CoA-Trfase_fam_III"/>
</dbReference>
<feature type="region of interest" description="Disordered" evidence="2">
    <location>
        <begin position="63"/>
        <end position="82"/>
    </location>
</feature>
<dbReference type="Pfam" id="PF02515">
    <property type="entry name" value="CoA_transf_3"/>
    <property type="match status" value="1"/>
</dbReference>
<dbReference type="OrthoDB" id="5720311at2"/>
<protein>
    <submittedName>
        <fullName evidence="3">Succinyl-CoA:(R)-benzylsuccinate CoA-transferase subunit BbsF</fullName>
        <ecNumber evidence="3">2.8.3.15</ecNumber>
    </submittedName>
</protein>
<gene>
    <name evidence="3" type="primary">bbsF_2</name>
    <name evidence="3" type="ORF">WYH_01878</name>
</gene>
<dbReference type="Proteomes" id="UP000034392">
    <property type="component" value="Chromosome"/>
</dbReference>
<evidence type="ECO:0000313" key="4">
    <source>
        <dbReference type="Proteomes" id="UP000034392"/>
    </source>
</evidence>
<dbReference type="Gene3D" id="3.30.1540.10">
    <property type="entry name" value="formyl-coa transferase, domain 3"/>
    <property type="match status" value="1"/>
</dbReference>
<reference evidence="3" key="1">
    <citation type="submission" date="2015-05" db="EMBL/GenBank/DDBJ databases">
        <title>The complete genome of Altererythrobacter atlanticus strain 26DY36.</title>
        <authorList>
            <person name="Wu Y.-H."/>
            <person name="Cheng H."/>
            <person name="Wu X.-W."/>
        </authorList>
    </citation>
    <scope>NUCLEOTIDE SEQUENCE [LARGE SCALE GENOMIC DNA]</scope>
    <source>
        <strain evidence="3">26DY36</strain>
    </source>
</reference>
<organism evidence="3 4">
    <name type="scientific">Croceibacterium atlanticum</name>
    <dbReference type="NCBI Taxonomy" id="1267766"/>
    <lineage>
        <taxon>Bacteria</taxon>
        <taxon>Pseudomonadati</taxon>
        <taxon>Pseudomonadota</taxon>
        <taxon>Alphaproteobacteria</taxon>
        <taxon>Sphingomonadales</taxon>
        <taxon>Erythrobacteraceae</taxon>
        <taxon>Croceibacterium</taxon>
    </lineage>
</organism>
<dbReference type="PANTHER" id="PTHR48207:SF4">
    <property type="entry name" value="BLL6097 PROTEIN"/>
    <property type="match status" value="1"/>
</dbReference>
<dbReference type="KEGG" id="aay:WYH_01878"/>
<proteinExistence type="predicted"/>
<dbReference type="EMBL" id="CP011452">
    <property type="protein sequence ID" value="AKH42914.1"/>
    <property type="molecule type" value="Genomic_DNA"/>
</dbReference>
<dbReference type="PATRIC" id="fig|1267766.3.peg.1899"/>
<dbReference type="GO" id="GO:0033877">
    <property type="term" value="F:succinyl-CoA:(R)-benzylsuccinate CoA-transferase activity"/>
    <property type="evidence" value="ECO:0007669"/>
    <property type="project" value="UniProtKB-EC"/>
</dbReference>